<accession>A0ABP4WPS6</accession>
<dbReference type="Gene3D" id="3.90.230.10">
    <property type="entry name" value="Creatinase/methionine aminopeptidase superfamily"/>
    <property type="match status" value="1"/>
</dbReference>
<dbReference type="InterPro" id="IPR000994">
    <property type="entry name" value="Pept_M24"/>
</dbReference>
<dbReference type="Proteomes" id="UP001500506">
    <property type="component" value="Unassembled WGS sequence"/>
</dbReference>
<name>A0ABP4WPS6_9MICO</name>
<dbReference type="RefSeq" id="WP_232499966.1">
    <property type="nucleotide sequence ID" value="NZ_BAAANH010000003.1"/>
</dbReference>
<feature type="domain" description="Creatinase N-terminal" evidence="2">
    <location>
        <begin position="32"/>
        <end position="184"/>
    </location>
</feature>
<dbReference type="InterPro" id="IPR036005">
    <property type="entry name" value="Creatinase/aminopeptidase-like"/>
</dbReference>
<dbReference type="SUPFAM" id="SSF53092">
    <property type="entry name" value="Creatinase/prolidase N-terminal domain"/>
    <property type="match status" value="1"/>
</dbReference>
<proteinExistence type="predicted"/>
<comment type="caution">
    <text evidence="3">The sequence shown here is derived from an EMBL/GenBank/DDBJ whole genome shotgun (WGS) entry which is preliminary data.</text>
</comment>
<keyword evidence="3" id="KW-0031">Aminopeptidase</keyword>
<dbReference type="GO" id="GO:0004177">
    <property type="term" value="F:aminopeptidase activity"/>
    <property type="evidence" value="ECO:0007669"/>
    <property type="project" value="UniProtKB-KW"/>
</dbReference>
<keyword evidence="4" id="KW-1185">Reference proteome</keyword>
<gene>
    <name evidence="3" type="ORF">GCM10009747_18610</name>
</gene>
<dbReference type="Pfam" id="PF01321">
    <property type="entry name" value="Creatinase_N"/>
    <property type="match status" value="1"/>
</dbReference>
<evidence type="ECO:0000259" key="1">
    <source>
        <dbReference type="Pfam" id="PF00557"/>
    </source>
</evidence>
<dbReference type="CDD" id="cd01066">
    <property type="entry name" value="APP_MetAP"/>
    <property type="match status" value="1"/>
</dbReference>
<dbReference type="PANTHER" id="PTHR46112">
    <property type="entry name" value="AMINOPEPTIDASE"/>
    <property type="match status" value="1"/>
</dbReference>
<dbReference type="InterPro" id="IPR050659">
    <property type="entry name" value="Peptidase_M24B"/>
</dbReference>
<reference evidence="4" key="1">
    <citation type="journal article" date="2019" name="Int. J. Syst. Evol. Microbiol.">
        <title>The Global Catalogue of Microorganisms (GCM) 10K type strain sequencing project: providing services to taxonomists for standard genome sequencing and annotation.</title>
        <authorList>
            <consortium name="The Broad Institute Genomics Platform"/>
            <consortium name="The Broad Institute Genome Sequencing Center for Infectious Disease"/>
            <person name="Wu L."/>
            <person name="Ma J."/>
        </authorList>
    </citation>
    <scope>NUCLEOTIDE SEQUENCE [LARGE SCALE GENOMIC DNA]</scope>
    <source>
        <strain evidence="4">JCM 14319</strain>
    </source>
</reference>
<dbReference type="Gene3D" id="3.40.350.10">
    <property type="entry name" value="Creatinase/prolidase N-terminal domain"/>
    <property type="match status" value="1"/>
</dbReference>
<keyword evidence="3" id="KW-0378">Hydrolase</keyword>
<dbReference type="Pfam" id="PF00557">
    <property type="entry name" value="Peptidase_M24"/>
    <property type="match status" value="1"/>
</dbReference>
<dbReference type="InterPro" id="IPR029149">
    <property type="entry name" value="Creatin/AminoP/Spt16_N"/>
</dbReference>
<dbReference type="SUPFAM" id="SSF55920">
    <property type="entry name" value="Creatinase/aminopeptidase"/>
    <property type="match status" value="1"/>
</dbReference>
<dbReference type="InterPro" id="IPR000587">
    <property type="entry name" value="Creatinase_N"/>
</dbReference>
<feature type="domain" description="Peptidase M24" evidence="1">
    <location>
        <begin position="193"/>
        <end position="380"/>
    </location>
</feature>
<sequence>MTHPSLNAELTRANSIVSPVELAFDAAEYDRRLGVLREAMRAAGVDVAVITAPDTMAWLHGYRTRWYRQHTSTSLPPAQCTVVHANDDVYFMIEAGYHLDVVAANSVVPEIRPLPSSFEEEVTLAEYVAFLEHEFRREGWEGATVGIERWSCIPSPAVANVVEGMLESIGCKIVDTTIPFRSARSKKSAAEVEKIELAQRACDAGILALQAGATREMTELEGWALYTSGMVAAGGEPAALHETVATGTSLSGLHRLSGRTPLGASYLFHPDAAAAYDGYHARATRPLVFGTAPAEDVSNAAVQAESFEVFAEHAVPGTPWRHVQEKLREHYRSAGLEPAGAGYELGVTVAPADWVGEFSWSIDTKTDAVIEAGMVMNYETWSTVVIVDTFVFEETGPRFLSSLPRTVLEVA</sequence>
<evidence type="ECO:0000259" key="2">
    <source>
        <dbReference type="Pfam" id="PF01321"/>
    </source>
</evidence>
<protein>
    <submittedName>
        <fullName evidence="3">Aminopeptidase P family protein</fullName>
    </submittedName>
</protein>
<dbReference type="PANTHER" id="PTHR46112:SF3">
    <property type="entry name" value="AMINOPEPTIDASE YPDF"/>
    <property type="match status" value="1"/>
</dbReference>
<keyword evidence="3" id="KW-0645">Protease</keyword>
<organism evidence="3 4">
    <name type="scientific">Agromyces humatus</name>
    <dbReference type="NCBI Taxonomy" id="279573"/>
    <lineage>
        <taxon>Bacteria</taxon>
        <taxon>Bacillati</taxon>
        <taxon>Actinomycetota</taxon>
        <taxon>Actinomycetes</taxon>
        <taxon>Micrococcales</taxon>
        <taxon>Microbacteriaceae</taxon>
        <taxon>Agromyces</taxon>
    </lineage>
</organism>
<evidence type="ECO:0000313" key="3">
    <source>
        <dbReference type="EMBL" id="GAA1759836.1"/>
    </source>
</evidence>
<dbReference type="EMBL" id="BAAANH010000003">
    <property type="protein sequence ID" value="GAA1759836.1"/>
    <property type="molecule type" value="Genomic_DNA"/>
</dbReference>
<evidence type="ECO:0000313" key="4">
    <source>
        <dbReference type="Proteomes" id="UP001500506"/>
    </source>
</evidence>